<feature type="binding site" evidence="12">
    <location>
        <begin position="273"/>
        <end position="276"/>
    </location>
    <ligand>
        <name>pyridoxal 5'-phosphate</name>
        <dbReference type="ChEBI" id="CHEBI:597326"/>
    </ligand>
</feature>
<feature type="binding site" evidence="12">
    <location>
        <position position="312"/>
    </location>
    <ligand>
        <name>substrate</name>
    </ligand>
</feature>
<proteinExistence type="inferred from homology"/>
<dbReference type="Pfam" id="PF00278">
    <property type="entry name" value="Orn_DAP_Arg_deC"/>
    <property type="match status" value="1"/>
</dbReference>
<dbReference type="FunFam" id="3.20.20.10:FF:000003">
    <property type="entry name" value="Diaminopimelate decarboxylase"/>
    <property type="match status" value="1"/>
</dbReference>
<comment type="catalytic activity">
    <reaction evidence="7 12 14">
        <text>meso-2,6-diaminopimelate + H(+) = L-lysine + CO2</text>
        <dbReference type="Rhea" id="RHEA:15101"/>
        <dbReference type="ChEBI" id="CHEBI:15378"/>
        <dbReference type="ChEBI" id="CHEBI:16526"/>
        <dbReference type="ChEBI" id="CHEBI:32551"/>
        <dbReference type="ChEBI" id="CHEBI:57791"/>
        <dbReference type="EC" id="4.1.1.20"/>
    </reaction>
</comment>
<dbReference type="UniPathway" id="UPA00034">
    <property type="reaction ID" value="UER00027"/>
</dbReference>
<evidence type="ECO:0000256" key="12">
    <source>
        <dbReference type="HAMAP-Rule" id="MF_02120"/>
    </source>
</evidence>
<feature type="domain" description="Orn/DAP/Arg decarboxylase 2 C-terminal" evidence="15">
    <location>
        <begin position="30"/>
        <end position="368"/>
    </location>
</feature>
<dbReference type="PANTHER" id="PTHR43727">
    <property type="entry name" value="DIAMINOPIMELATE DECARBOXYLASE"/>
    <property type="match status" value="1"/>
</dbReference>
<dbReference type="KEGG" id="ptk:EXN22_00675"/>
<dbReference type="Gene3D" id="2.40.37.10">
    <property type="entry name" value="Lyase, Ornithine Decarboxylase, Chain A, domain 1"/>
    <property type="match status" value="1"/>
</dbReference>
<feature type="binding site" evidence="12">
    <location>
        <position position="276"/>
    </location>
    <ligand>
        <name>substrate</name>
    </ligand>
</feature>
<evidence type="ECO:0000256" key="11">
    <source>
        <dbReference type="ARBA" id="ARBA00074972"/>
    </source>
</evidence>
<evidence type="ECO:0000313" key="17">
    <source>
        <dbReference type="EMBL" id="QBF24259.1"/>
    </source>
</evidence>
<dbReference type="PROSITE" id="PS00879">
    <property type="entry name" value="ODR_DC_2_2"/>
    <property type="match status" value="1"/>
</dbReference>
<evidence type="ECO:0000256" key="13">
    <source>
        <dbReference type="PIRSR" id="PIRSR600183-50"/>
    </source>
</evidence>
<dbReference type="RefSeq" id="WP_130261991.1">
    <property type="nucleotide sequence ID" value="NZ_CP035952.1"/>
</dbReference>
<gene>
    <name evidence="12 17" type="primary">lysA</name>
    <name evidence="17" type="ORF">EXN22_00675</name>
</gene>
<dbReference type="InterPro" id="IPR022643">
    <property type="entry name" value="De-COase2_C"/>
</dbReference>
<accession>A0A411MC47</accession>
<dbReference type="InterPro" id="IPR009006">
    <property type="entry name" value="Ala_racemase/Decarboxylase_C"/>
</dbReference>
<organism evidence="17 18">
    <name type="scientific">Pseudomonas tructae</name>
    <dbReference type="NCBI Taxonomy" id="2518644"/>
    <lineage>
        <taxon>Bacteria</taxon>
        <taxon>Pseudomonadati</taxon>
        <taxon>Pseudomonadota</taxon>
        <taxon>Gammaproteobacteria</taxon>
        <taxon>Pseudomonadales</taxon>
        <taxon>Pseudomonadaceae</taxon>
        <taxon>Pseudomonas</taxon>
    </lineage>
</organism>
<feature type="binding site" evidence="12">
    <location>
        <position position="370"/>
    </location>
    <ligand>
        <name>substrate</name>
    </ligand>
</feature>
<dbReference type="PRINTS" id="PR01181">
    <property type="entry name" value="DAPDCRBXLASE"/>
</dbReference>
<feature type="binding site" evidence="12">
    <location>
        <position position="370"/>
    </location>
    <ligand>
        <name>pyridoxal 5'-phosphate</name>
        <dbReference type="ChEBI" id="CHEBI:597326"/>
    </ligand>
</feature>
<evidence type="ECO:0000256" key="6">
    <source>
        <dbReference type="ARBA" id="ARBA00023239"/>
    </source>
</evidence>
<keyword evidence="6 12" id="KW-0456">Lyase</keyword>
<feature type="binding site" evidence="12">
    <location>
        <position position="343"/>
    </location>
    <ligand>
        <name>substrate</name>
    </ligand>
</feature>
<sequence length="415" mass="45184">MDAFNYRDGELFAEGVALSAIAERFGTPTYVYSRAHIEAQYRSYADALEGVSHLVCFAVKANSNLGVLNLLARLGAGFDIVSGGELERVLAAGGRADRVVFSGVGKTREDMRRALEVGVHCFNVESTDELERLQVVAAEMGVRAPVSLRVNPDVDAGTHPYISTGLKENKFGIAIADAEEVYIRAAQLPNLEVVGVDCHIGSQLTTLDPFLDALDRLLALVDRLGDCGILLRHLDLGGGVGVRYRDEEPPLAADYIKAIRERVGDRDLALVFEPGRYIVANAGVLLTQVEYLKHTEYKDFAIVDAAMNDLIRPALYQAWMNVTAVQPRAGEGRTYDIVGPICETGDFLAKERTLNLAEGDLLAVHSAGAYGFVMSSNYNTRGRCAEVLVDGDQAFEVRRRETVAELFAGESLLPE</sequence>
<dbReference type="InterPro" id="IPR022657">
    <property type="entry name" value="De-COase2_CS"/>
</dbReference>
<dbReference type="CDD" id="cd06828">
    <property type="entry name" value="PLPDE_III_DapDC"/>
    <property type="match status" value="1"/>
</dbReference>
<keyword evidence="18" id="KW-1185">Reference proteome</keyword>
<evidence type="ECO:0000256" key="5">
    <source>
        <dbReference type="ARBA" id="ARBA00023154"/>
    </source>
</evidence>
<dbReference type="InterPro" id="IPR022653">
    <property type="entry name" value="De-COase2_pyr-phos_BS"/>
</dbReference>
<dbReference type="HAMAP" id="MF_02120">
    <property type="entry name" value="LysA"/>
    <property type="match status" value="1"/>
</dbReference>
<keyword evidence="4 12" id="KW-0663">Pyridoxal phosphate</keyword>
<dbReference type="GO" id="GO:0009089">
    <property type="term" value="P:lysine biosynthetic process via diaminopimelate"/>
    <property type="evidence" value="ECO:0007669"/>
    <property type="project" value="UniProtKB-UniRule"/>
</dbReference>
<keyword evidence="3 12" id="KW-0210">Decarboxylase</keyword>
<dbReference type="InterPro" id="IPR029066">
    <property type="entry name" value="PLP-binding_barrel"/>
</dbReference>
<evidence type="ECO:0000256" key="8">
    <source>
        <dbReference type="ARBA" id="ARBA00060643"/>
    </source>
</evidence>
<dbReference type="EC" id="4.1.1.20" evidence="10 12"/>
<dbReference type="InterPro" id="IPR000183">
    <property type="entry name" value="Orn/DAP/Arg_de-COase"/>
</dbReference>
<dbReference type="InterPro" id="IPR022644">
    <property type="entry name" value="De-COase2_N"/>
</dbReference>
<dbReference type="OrthoDB" id="9802241at2"/>
<feature type="binding site" evidence="12">
    <location>
        <position position="239"/>
    </location>
    <ligand>
        <name>pyridoxal 5'-phosphate</name>
        <dbReference type="ChEBI" id="CHEBI:597326"/>
    </ligand>
</feature>
<comment type="cofactor">
    <cofactor evidence="1 12 13 14">
        <name>pyridoxal 5'-phosphate</name>
        <dbReference type="ChEBI" id="CHEBI:597326"/>
    </cofactor>
</comment>
<dbReference type="Pfam" id="PF02784">
    <property type="entry name" value="Orn_Arg_deC_N"/>
    <property type="match status" value="1"/>
</dbReference>
<feature type="active site" description="Proton donor" evidence="13">
    <location>
        <position position="342"/>
    </location>
</feature>
<name>A0A411MC47_9PSED</name>
<evidence type="ECO:0000256" key="7">
    <source>
        <dbReference type="ARBA" id="ARBA00050464"/>
    </source>
</evidence>
<reference evidence="17 18" key="1">
    <citation type="submission" date="2019-02" db="EMBL/GenBank/DDBJ databases">
        <title>Complete genome sequence of Pseudomonas sp. SNU WT1 isolated from rainbow trout.</title>
        <authorList>
            <person name="Oh W.T."/>
            <person name="Park S.C."/>
        </authorList>
    </citation>
    <scope>NUCLEOTIDE SEQUENCE [LARGE SCALE GENOMIC DNA]</scope>
    <source>
        <strain evidence="17 18">SNU WT1</strain>
    </source>
</reference>
<dbReference type="PANTHER" id="PTHR43727:SF2">
    <property type="entry name" value="GROUP IV DECARBOXYLASE"/>
    <property type="match status" value="1"/>
</dbReference>
<feature type="domain" description="Orn/DAP/Arg decarboxylase 2 N-terminal" evidence="16">
    <location>
        <begin position="35"/>
        <end position="280"/>
    </location>
</feature>
<evidence type="ECO:0000259" key="16">
    <source>
        <dbReference type="Pfam" id="PF02784"/>
    </source>
</evidence>
<dbReference type="PROSITE" id="PS00878">
    <property type="entry name" value="ODR_DC_2_1"/>
    <property type="match status" value="1"/>
</dbReference>
<dbReference type="GO" id="GO:0030170">
    <property type="term" value="F:pyridoxal phosphate binding"/>
    <property type="evidence" value="ECO:0007669"/>
    <property type="project" value="UniProtKB-UniRule"/>
</dbReference>
<keyword evidence="5 12" id="KW-0457">Lysine biosynthesis</keyword>
<dbReference type="SUPFAM" id="SSF50621">
    <property type="entry name" value="Alanine racemase C-terminal domain-like"/>
    <property type="match status" value="1"/>
</dbReference>
<evidence type="ECO:0000259" key="15">
    <source>
        <dbReference type="Pfam" id="PF00278"/>
    </source>
</evidence>
<evidence type="ECO:0000256" key="10">
    <source>
        <dbReference type="ARBA" id="ARBA00066427"/>
    </source>
</evidence>
<dbReference type="FunFam" id="2.40.37.10:FF:000003">
    <property type="entry name" value="Diaminopimelate decarboxylase"/>
    <property type="match status" value="1"/>
</dbReference>
<dbReference type="SUPFAM" id="SSF51419">
    <property type="entry name" value="PLP-binding barrel"/>
    <property type="match status" value="1"/>
</dbReference>
<evidence type="ECO:0000256" key="4">
    <source>
        <dbReference type="ARBA" id="ARBA00022898"/>
    </source>
</evidence>
<evidence type="ECO:0000256" key="1">
    <source>
        <dbReference type="ARBA" id="ARBA00001933"/>
    </source>
</evidence>
<comment type="subunit">
    <text evidence="12">Homodimer.</text>
</comment>
<evidence type="ECO:0000313" key="18">
    <source>
        <dbReference type="Proteomes" id="UP000291130"/>
    </source>
</evidence>
<dbReference type="InterPro" id="IPR002986">
    <property type="entry name" value="DAP_deCOOHase_LysA"/>
</dbReference>
<comment type="similarity">
    <text evidence="9 12">Belongs to the Orn/Lys/Arg decarboxylase class-II family. LysA subfamily.</text>
</comment>
<evidence type="ECO:0000256" key="3">
    <source>
        <dbReference type="ARBA" id="ARBA00022793"/>
    </source>
</evidence>
<feature type="modified residue" description="N6-(pyridoxal phosphate)lysine" evidence="12 13">
    <location>
        <position position="60"/>
    </location>
</feature>
<keyword evidence="2 12" id="KW-0028">Amino-acid biosynthesis</keyword>
<evidence type="ECO:0000256" key="9">
    <source>
        <dbReference type="ARBA" id="ARBA00060983"/>
    </source>
</evidence>
<dbReference type="Proteomes" id="UP000291130">
    <property type="component" value="Chromosome"/>
</dbReference>
<dbReference type="PRINTS" id="PR01179">
    <property type="entry name" value="ODADCRBXLASE"/>
</dbReference>
<dbReference type="AlphaFoldDB" id="A0A411MC47"/>
<evidence type="ECO:0000256" key="14">
    <source>
        <dbReference type="RuleBase" id="RU003738"/>
    </source>
</evidence>
<dbReference type="GO" id="GO:0008836">
    <property type="term" value="F:diaminopimelate decarboxylase activity"/>
    <property type="evidence" value="ECO:0007669"/>
    <property type="project" value="UniProtKB-UniRule"/>
</dbReference>
<feature type="binding site" evidence="12">
    <location>
        <position position="316"/>
    </location>
    <ligand>
        <name>substrate</name>
    </ligand>
</feature>
<comment type="pathway">
    <text evidence="8 12 14">Amino-acid biosynthesis; L-lysine biosynthesis via DAP pathway; L-lysine from DL-2,6-diaminopimelate: step 1/1.</text>
</comment>
<dbReference type="EMBL" id="CP035952">
    <property type="protein sequence ID" value="QBF24259.1"/>
    <property type="molecule type" value="Genomic_DNA"/>
</dbReference>
<evidence type="ECO:0000256" key="2">
    <source>
        <dbReference type="ARBA" id="ARBA00022605"/>
    </source>
</evidence>
<protein>
    <recommendedName>
        <fullName evidence="11 12">Diaminopimelate decarboxylase</fullName>
        <shortName evidence="12">DAP decarboxylase</shortName>
        <shortName evidence="12">DAPDC</shortName>
        <ecNumber evidence="10 12">4.1.1.20</ecNumber>
    </recommendedName>
</protein>
<dbReference type="NCBIfam" id="TIGR01048">
    <property type="entry name" value="lysA"/>
    <property type="match status" value="1"/>
</dbReference>
<dbReference type="Gene3D" id="3.20.20.10">
    <property type="entry name" value="Alanine racemase"/>
    <property type="match status" value="1"/>
</dbReference>
<comment type="function">
    <text evidence="12">Specifically catalyzes the decarboxylation of meso-diaminopimelate (meso-DAP) to L-lysine.</text>
</comment>